<evidence type="ECO:0000313" key="2">
    <source>
        <dbReference type="Proteomes" id="UP000029121"/>
    </source>
</evidence>
<gene>
    <name evidence="1" type="ORF">CARUB_v10016502mg</name>
</gene>
<proteinExistence type="predicted"/>
<accession>R0GLN4</accession>
<organism evidence="1 2">
    <name type="scientific">Capsella rubella</name>
    <dbReference type="NCBI Taxonomy" id="81985"/>
    <lineage>
        <taxon>Eukaryota</taxon>
        <taxon>Viridiplantae</taxon>
        <taxon>Streptophyta</taxon>
        <taxon>Embryophyta</taxon>
        <taxon>Tracheophyta</taxon>
        <taxon>Spermatophyta</taxon>
        <taxon>Magnoliopsida</taxon>
        <taxon>eudicotyledons</taxon>
        <taxon>Gunneridae</taxon>
        <taxon>Pentapetalae</taxon>
        <taxon>rosids</taxon>
        <taxon>malvids</taxon>
        <taxon>Brassicales</taxon>
        <taxon>Brassicaceae</taxon>
        <taxon>Camelineae</taxon>
        <taxon>Capsella</taxon>
    </lineage>
</organism>
<name>R0GLN4_9BRAS</name>
<sequence length="71" mass="8084">MLEVRTNGHQALETTRMFFLASQSSGRSRENLRGLPRVNAMFEVLVETPNGKASWWKVMNQLKTCVLASRC</sequence>
<dbReference type="EMBL" id="KB870885">
    <property type="protein sequence ID" value="EOA12098.1"/>
    <property type="molecule type" value="Genomic_DNA"/>
</dbReference>
<dbReference type="AlphaFoldDB" id="R0GLN4"/>
<evidence type="ECO:0000313" key="1">
    <source>
        <dbReference type="EMBL" id="EOA12098.1"/>
    </source>
</evidence>
<keyword evidence="2" id="KW-1185">Reference proteome</keyword>
<protein>
    <submittedName>
        <fullName evidence="1">Uncharacterized protein</fullName>
    </submittedName>
</protein>
<reference evidence="2" key="1">
    <citation type="journal article" date="2013" name="Nat. Genet.">
        <title>The Capsella rubella genome and the genomic consequences of rapid mating system evolution.</title>
        <authorList>
            <person name="Slotte T."/>
            <person name="Hazzouri K.M."/>
            <person name="Agren J.A."/>
            <person name="Koenig D."/>
            <person name="Maumus F."/>
            <person name="Guo Y.L."/>
            <person name="Steige K."/>
            <person name="Platts A.E."/>
            <person name="Escobar J.S."/>
            <person name="Newman L.K."/>
            <person name="Wang W."/>
            <person name="Mandakova T."/>
            <person name="Vello E."/>
            <person name="Smith L.M."/>
            <person name="Henz S.R."/>
            <person name="Steffen J."/>
            <person name="Takuno S."/>
            <person name="Brandvain Y."/>
            <person name="Coop G."/>
            <person name="Andolfatto P."/>
            <person name="Hu T.T."/>
            <person name="Blanchette M."/>
            <person name="Clark R.M."/>
            <person name="Quesneville H."/>
            <person name="Nordborg M."/>
            <person name="Gaut B.S."/>
            <person name="Lysak M.A."/>
            <person name="Jenkins J."/>
            <person name="Grimwood J."/>
            <person name="Chapman J."/>
            <person name="Prochnik S."/>
            <person name="Shu S."/>
            <person name="Rokhsar D."/>
            <person name="Schmutz J."/>
            <person name="Weigel D."/>
            <person name="Wright S.I."/>
        </authorList>
    </citation>
    <scope>NUCLEOTIDE SEQUENCE [LARGE SCALE GENOMIC DNA]</scope>
    <source>
        <strain evidence="2">cv. Monte Gargano</strain>
    </source>
</reference>
<dbReference type="Proteomes" id="UP000029121">
    <property type="component" value="Unassembled WGS sequence"/>
</dbReference>